<dbReference type="STRING" id="1838280.A6M21_05935"/>
<dbReference type="EMBL" id="LYVF01000062">
    <property type="protein sequence ID" value="OAT85455.1"/>
    <property type="molecule type" value="Genomic_DNA"/>
</dbReference>
<dbReference type="SUPFAM" id="SSF109604">
    <property type="entry name" value="HD-domain/PDEase-like"/>
    <property type="match status" value="1"/>
</dbReference>
<evidence type="ECO:0000313" key="3">
    <source>
        <dbReference type="Proteomes" id="UP000078532"/>
    </source>
</evidence>
<evidence type="ECO:0000259" key="1">
    <source>
        <dbReference type="PROSITE" id="PS51832"/>
    </source>
</evidence>
<dbReference type="CDD" id="cd00077">
    <property type="entry name" value="HDc"/>
    <property type="match status" value="1"/>
</dbReference>
<dbReference type="Proteomes" id="UP000078532">
    <property type="component" value="Unassembled WGS sequence"/>
</dbReference>
<reference evidence="2 3" key="1">
    <citation type="submission" date="2016-04" db="EMBL/GenBank/DDBJ databases">
        <authorList>
            <person name="Evans L.H."/>
            <person name="Alamgir A."/>
            <person name="Owens N."/>
            <person name="Weber N.D."/>
            <person name="Virtaneva K."/>
            <person name="Barbian K."/>
            <person name="Babar A."/>
            <person name="Rosenke K."/>
        </authorList>
    </citation>
    <scope>NUCLEOTIDE SEQUENCE [LARGE SCALE GENOMIC DNA]</scope>
    <source>
        <strain evidence="2 3">LMa1</strain>
    </source>
</reference>
<dbReference type="AlphaFoldDB" id="A0A1B7LGX6"/>
<dbReference type="InterPro" id="IPR003607">
    <property type="entry name" value="HD/PDEase_dom"/>
</dbReference>
<gene>
    <name evidence="2" type="ORF">A6M21_05935</name>
</gene>
<accession>A0A1B7LGX6</accession>
<keyword evidence="3" id="KW-1185">Reference proteome</keyword>
<dbReference type="Pfam" id="PF13487">
    <property type="entry name" value="HD_5"/>
    <property type="match status" value="1"/>
</dbReference>
<comment type="caution">
    <text evidence="2">The sequence shown here is derived from an EMBL/GenBank/DDBJ whole genome shotgun (WGS) entry which is preliminary data.</text>
</comment>
<dbReference type="SMART" id="SM00471">
    <property type="entry name" value="HDc"/>
    <property type="match status" value="1"/>
</dbReference>
<dbReference type="Gene3D" id="1.10.3210.10">
    <property type="entry name" value="Hypothetical protein af1432"/>
    <property type="match status" value="1"/>
</dbReference>
<organism evidence="2 3">
    <name type="scientific">Desulfotomaculum copahuensis</name>
    <dbReference type="NCBI Taxonomy" id="1838280"/>
    <lineage>
        <taxon>Bacteria</taxon>
        <taxon>Bacillati</taxon>
        <taxon>Bacillota</taxon>
        <taxon>Clostridia</taxon>
        <taxon>Eubacteriales</taxon>
        <taxon>Desulfotomaculaceae</taxon>
        <taxon>Desulfotomaculum</taxon>
    </lineage>
</organism>
<dbReference type="PANTHER" id="PTHR43155">
    <property type="entry name" value="CYCLIC DI-GMP PHOSPHODIESTERASE PA4108-RELATED"/>
    <property type="match status" value="1"/>
</dbReference>
<dbReference type="InterPro" id="IPR037522">
    <property type="entry name" value="HD_GYP_dom"/>
</dbReference>
<evidence type="ECO:0000313" key="2">
    <source>
        <dbReference type="EMBL" id="OAT85455.1"/>
    </source>
</evidence>
<proteinExistence type="predicted"/>
<feature type="domain" description="HD-GYP" evidence="1">
    <location>
        <begin position="111"/>
        <end position="307"/>
    </location>
</feature>
<dbReference type="OrthoDB" id="9798833at2"/>
<dbReference type="RefSeq" id="WP_066666802.1">
    <property type="nucleotide sequence ID" value="NZ_LYVF01000062.1"/>
</dbReference>
<dbReference type="PANTHER" id="PTHR43155:SF2">
    <property type="entry name" value="CYCLIC DI-GMP PHOSPHODIESTERASE PA4108"/>
    <property type="match status" value="1"/>
</dbReference>
<name>A0A1B7LGX6_9FIRM</name>
<dbReference type="PROSITE" id="PS51832">
    <property type="entry name" value="HD_GYP"/>
    <property type="match status" value="1"/>
</dbReference>
<sequence>MRKIPVGALKPGLKTGRPVYNGNGQVLLNSGVILTPRFIHRLKLLGIPAVYVDDGFLPDIEISDVISEETRVRAVAKVKALLAEQSEQRSLVGRAIISVKEMYATVYEIIDELMSNHSLMVNMIDIRCLDEYTFGHSVNVCVLAVLTGITMGFGRNKLFHLGMSALLHDIGKTKIPLELLNKDGPLTRPEFETIKKHCFYGAEILAGDPYAGPLCRLVALQHHERYNGTGYPGGLAGGEIHLFARITGLADTYDAMTADRVYRRAYPPHEAYEMIAGSGDYLFDFEIVQSFLYNVAAYPLGSLLRLSNGETGVVVETMRGFSLYPRVRILFAADGAPLTSPYEVWLGENRQLAVTEVIRDYWELGSGKQDSSRSE</sequence>
<protein>
    <submittedName>
        <fullName evidence="2">Phosphodiesterase</fullName>
    </submittedName>
</protein>